<reference evidence="2" key="1">
    <citation type="submission" date="2019-08" db="EMBL/GenBank/DDBJ databases">
        <title>The genome of the North American firefly Photinus pyralis.</title>
        <authorList>
            <consortium name="Photinus pyralis genome working group"/>
            <person name="Fallon T.R."/>
            <person name="Sander Lower S.E."/>
            <person name="Weng J.-K."/>
        </authorList>
    </citation>
    <scope>NUCLEOTIDE SEQUENCE</scope>
    <source>
        <strain evidence="2">TRF0915ILg1</strain>
        <tissue evidence="2">Whole body</tissue>
    </source>
</reference>
<name>A0A8K0D251_IGNLU</name>
<comment type="caution">
    <text evidence="2">The sequence shown here is derived from an EMBL/GenBank/DDBJ whole genome shotgun (WGS) entry which is preliminary data.</text>
</comment>
<organism evidence="2 3">
    <name type="scientific">Ignelater luminosus</name>
    <name type="common">Cucubano</name>
    <name type="synonym">Pyrophorus luminosus</name>
    <dbReference type="NCBI Taxonomy" id="2038154"/>
    <lineage>
        <taxon>Eukaryota</taxon>
        <taxon>Metazoa</taxon>
        <taxon>Ecdysozoa</taxon>
        <taxon>Arthropoda</taxon>
        <taxon>Hexapoda</taxon>
        <taxon>Insecta</taxon>
        <taxon>Pterygota</taxon>
        <taxon>Neoptera</taxon>
        <taxon>Endopterygota</taxon>
        <taxon>Coleoptera</taxon>
        <taxon>Polyphaga</taxon>
        <taxon>Elateriformia</taxon>
        <taxon>Elateroidea</taxon>
        <taxon>Elateridae</taxon>
        <taxon>Agrypninae</taxon>
        <taxon>Pyrophorini</taxon>
        <taxon>Ignelater</taxon>
    </lineage>
</organism>
<keyword evidence="3" id="KW-1185">Reference proteome</keyword>
<dbReference type="OrthoDB" id="8195170at2759"/>
<evidence type="ECO:0000256" key="1">
    <source>
        <dbReference type="SAM" id="MobiDB-lite"/>
    </source>
</evidence>
<proteinExistence type="predicted"/>
<gene>
    <name evidence="2" type="ORF">ILUMI_11046</name>
</gene>
<accession>A0A8K0D251</accession>
<evidence type="ECO:0000313" key="2">
    <source>
        <dbReference type="EMBL" id="KAF2895128.1"/>
    </source>
</evidence>
<dbReference type="InterPro" id="IPR036691">
    <property type="entry name" value="Endo/exonu/phosph_ase_sf"/>
</dbReference>
<dbReference type="EMBL" id="VTPC01006223">
    <property type="protein sequence ID" value="KAF2895128.1"/>
    <property type="molecule type" value="Genomic_DNA"/>
</dbReference>
<feature type="region of interest" description="Disordered" evidence="1">
    <location>
        <begin position="61"/>
        <end position="88"/>
    </location>
</feature>
<protein>
    <submittedName>
        <fullName evidence="2">Uncharacterized protein</fullName>
    </submittedName>
</protein>
<dbReference type="SUPFAM" id="SSF56219">
    <property type="entry name" value="DNase I-like"/>
    <property type="match status" value="1"/>
</dbReference>
<sequence length="227" mass="26108">MRDSEETRLSLKYDKLIINNEIYGANNLEMKKRAEGTKELAGSRDGQEMLQKRIDKAIIKNKKQENKHGNGKGNESGNAVKQKSKNESELVMGDLNTKVGRKEEHLFITGGIGRSLHSKSNENGRKLTVESRMKIISTHFDHKDIHKATWISPDGKTRNQIDYVLAEDKHYVSIRDCRSYKRADANSDHIVDLLQKEDVIRGLSTELSKRLEMETVRLESIENEYRR</sequence>
<dbReference type="AlphaFoldDB" id="A0A8K0D251"/>
<evidence type="ECO:0000313" key="3">
    <source>
        <dbReference type="Proteomes" id="UP000801492"/>
    </source>
</evidence>
<dbReference type="Gene3D" id="3.60.10.10">
    <property type="entry name" value="Endonuclease/exonuclease/phosphatase"/>
    <property type="match status" value="1"/>
</dbReference>
<dbReference type="Proteomes" id="UP000801492">
    <property type="component" value="Unassembled WGS sequence"/>
</dbReference>